<evidence type="ECO:0000313" key="2">
    <source>
        <dbReference type="EMBL" id="KAB5559170.1"/>
    </source>
</evidence>
<feature type="compositionally biased region" description="Basic and acidic residues" evidence="1">
    <location>
        <begin position="126"/>
        <end position="137"/>
    </location>
</feature>
<organism evidence="2 3">
    <name type="scientific">Pangasianodon hypophthalmus</name>
    <name type="common">Striped catfish</name>
    <name type="synonym">Helicophagus hypophthalmus</name>
    <dbReference type="NCBI Taxonomy" id="310915"/>
    <lineage>
        <taxon>Eukaryota</taxon>
        <taxon>Metazoa</taxon>
        <taxon>Chordata</taxon>
        <taxon>Craniata</taxon>
        <taxon>Vertebrata</taxon>
        <taxon>Euteleostomi</taxon>
        <taxon>Actinopterygii</taxon>
        <taxon>Neopterygii</taxon>
        <taxon>Teleostei</taxon>
        <taxon>Ostariophysi</taxon>
        <taxon>Siluriformes</taxon>
        <taxon>Pangasiidae</taxon>
        <taxon>Pangasianodon</taxon>
    </lineage>
</organism>
<proteinExistence type="predicted"/>
<dbReference type="Proteomes" id="UP000327468">
    <property type="component" value="Chromosome 11"/>
</dbReference>
<protein>
    <submittedName>
        <fullName evidence="2">Uncharacterized protein</fullName>
    </submittedName>
</protein>
<comment type="caution">
    <text evidence="2">The sequence shown here is derived from an EMBL/GenBank/DDBJ whole genome shotgun (WGS) entry which is preliminary data.</text>
</comment>
<feature type="region of interest" description="Disordered" evidence="1">
    <location>
        <begin position="105"/>
        <end position="137"/>
    </location>
</feature>
<evidence type="ECO:0000256" key="1">
    <source>
        <dbReference type="SAM" id="MobiDB-lite"/>
    </source>
</evidence>
<keyword evidence="3" id="KW-1185">Reference proteome</keyword>
<sequence length="137" mass="15158">MMESNPLKWIMNAVQSHSRDGVFQICSPDPLQDENDNISDILLSVIAYRILLVPFYTEATSVPYSTQSNAHTQTCPLCPNPPHPLSSCVSLTHPDPGAWLWPENIEQERLSSSRPGSVESGGEFGPPRERPVGREMA</sequence>
<dbReference type="AlphaFoldDB" id="A0A5N5MVM6"/>
<dbReference type="EMBL" id="VFJC01000012">
    <property type="protein sequence ID" value="KAB5559170.1"/>
    <property type="molecule type" value="Genomic_DNA"/>
</dbReference>
<evidence type="ECO:0000313" key="3">
    <source>
        <dbReference type="Proteomes" id="UP000327468"/>
    </source>
</evidence>
<accession>A0A5N5MVM6</accession>
<gene>
    <name evidence="2" type="ORF">PHYPO_G00025880</name>
</gene>
<reference evidence="2 3" key="1">
    <citation type="submission" date="2019-06" db="EMBL/GenBank/DDBJ databases">
        <title>A chromosome-scale genome assembly of the striped catfish, Pangasianodon hypophthalmus.</title>
        <authorList>
            <person name="Wen M."/>
            <person name="Zahm M."/>
            <person name="Roques C."/>
            <person name="Cabau C."/>
            <person name="Klopp C."/>
            <person name="Donnadieu C."/>
            <person name="Jouanno E."/>
            <person name="Avarre J.-C."/>
            <person name="Campet M."/>
            <person name="Ha T.T.T."/>
            <person name="Dugue R."/>
            <person name="Lampietro C."/>
            <person name="Louis A."/>
            <person name="Herpin A."/>
            <person name="Echchiki A."/>
            <person name="Berthelot C."/>
            <person name="Parey E."/>
            <person name="Roest-Crollius H."/>
            <person name="Braasch I."/>
            <person name="Postlethwait J."/>
            <person name="Bobe J."/>
            <person name="Montfort J."/>
            <person name="Bouchez O."/>
            <person name="Begum T."/>
            <person name="Schartl M."/>
            <person name="Guiguen Y."/>
        </authorList>
    </citation>
    <scope>NUCLEOTIDE SEQUENCE [LARGE SCALE GENOMIC DNA]</scope>
    <source>
        <strain evidence="2 3">Indonesia</strain>
        <tissue evidence="2">Blood</tissue>
    </source>
</reference>
<name>A0A5N5MVM6_PANHP</name>